<dbReference type="EMBL" id="AODQ01000009">
    <property type="protein sequence ID" value="EMR04235.1"/>
    <property type="molecule type" value="Genomic_DNA"/>
</dbReference>
<evidence type="ECO:0000313" key="9">
    <source>
        <dbReference type="EMBL" id="EMR04235.1"/>
    </source>
</evidence>
<evidence type="ECO:0000256" key="1">
    <source>
        <dbReference type="ARBA" id="ARBA00004141"/>
    </source>
</evidence>
<gene>
    <name evidence="9" type="primary">ybaL</name>
    <name evidence="9" type="ORF">ADICEAN_00643</name>
</gene>
<evidence type="ECO:0000259" key="8">
    <source>
        <dbReference type="Pfam" id="PF00999"/>
    </source>
</evidence>
<sequence length="430" mass="46619">MESLSHSEIVKLLLQLSIILISGRLMAELARKLKQPAVVGEILAGILLGPTVFGMLAPLQFETLFPPIGASALVFDGFVHIAVILLLFIAGLEVELNLVWQQGRQAVYTSMLGLIIPFILGFIFPFYFPAFFGREPEADPLIFALFVGTAMSITALPVIARILMDMNLFRTRTGMLIVASAMINDLLGWLIFSVIISMIGTGGGEGMSLGTTIALTLGFTILMLTAGKGVINRVLPWINRRFSWPGGLLSLSLGFCFLAAAFTEFIGIHAIFGAFILGVALGDSEHMPERAKEIVHHFVNNVFAPIFFVSIGLKVNFVANFDLMLVLVVLVLAFVGKIVGSGLGTYLGGYSRRESLAIGFGMNARGAMEIILGLIALENKIIDERFFVALVIMALITSITSGPLMRLFLNPPVKIIPPDKDPTLPTRGYM</sequence>
<evidence type="ECO:0000313" key="10">
    <source>
        <dbReference type="Proteomes" id="UP000011910"/>
    </source>
</evidence>
<protein>
    <submittedName>
        <fullName evidence="9">Inner membrane protein ybaL</fullName>
    </submittedName>
</protein>
<feature type="transmembrane region" description="Helical" evidence="7">
    <location>
        <begin position="294"/>
        <end position="317"/>
    </location>
</feature>
<dbReference type="InterPro" id="IPR006153">
    <property type="entry name" value="Cation/H_exchanger_TM"/>
</dbReference>
<accession>M7NRA2</accession>
<keyword evidence="10" id="KW-1185">Reference proteome</keyword>
<comment type="subcellular location">
    <subcellularLocation>
        <location evidence="1">Membrane</location>
        <topology evidence="1">Multi-pass membrane protein</topology>
    </subcellularLocation>
</comment>
<dbReference type="PANTHER" id="PTHR32468">
    <property type="entry name" value="CATION/H + ANTIPORTER"/>
    <property type="match status" value="1"/>
</dbReference>
<feature type="transmembrane region" description="Helical" evidence="7">
    <location>
        <begin position="176"/>
        <end position="200"/>
    </location>
</feature>
<dbReference type="InterPro" id="IPR038770">
    <property type="entry name" value="Na+/solute_symporter_sf"/>
</dbReference>
<dbReference type="STRING" id="1279009.ADICEAN_00643"/>
<evidence type="ECO:0000256" key="5">
    <source>
        <dbReference type="ARBA" id="ARBA00023065"/>
    </source>
</evidence>
<dbReference type="Proteomes" id="UP000011910">
    <property type="component" value="Unassembled WGS sequence"/>
</dbReference>
<feature type="transmembrane region" description="Helical" evidence="7">
    <location>
        <begin position="387"/>
        <end position="409"/>
    </location>
</feature>
<dbReference type="AlphaFoldDB" id="M7NRA2"/>
<dbReference type="PATRIC" id="fig|1279009.4.peg.661"/>
<dbReference type="InterPro" id="IPR050794">
    <property type="entry name" value="CPA2_transporter"/>
</dbReference>
<keyword evidence="6 7" id="KW-0472">Membrane</keyword>
<proteinExistence type="predicted"/>
<dbReference type="GO" id="GO:0016020">
    <property type="term" value="C:membrane"/>
    <property type="evidence" value="ECO:0007669"/>
    <property type="project" value="UniProtKB-SubCell"/>
</dbReference>
<keyword evidence="5" id="KW-0406">Ion transport</keyword>
<dbReference type="GO" id="GO:1902600">
    <property type="term" value="P:proton transmembrane transport"/>
    <property type="evidence" value="ECO:0007669"/>
    <property type="project" value="InterPro"/>
</dbReference>
<name>M7NRA2_9BACT</name>
<feature type="domain" description="Cation/H+ exchanger transmembrane" evidence="8">
    <location>
        <begin position="25"/>
        <end position="404"/>
    </location>
</feature>
<feature type="transmembrane region" description="Helical" evidence="7">
    <location>
        <begin position="206"/>
        <end position="230"/>
    </location>
</feature>
<feature type="transmembrane region" description="Helical" evidence="7">
    <location>
        <begin position="266"/>
        <end position="282"/>
    </location>
</feature>
<dbReference type="Pfam" id="PF00999">
    <property type="entry name" value="Na_H_Exchanger"/>
    <property type="match status" value="1"/>
</dbReference>
<feature type="transmembrane region" description="Helical" evidence="7">
    <location>
        <begin position="140"/>
        <end position="164"/>
    </location>
</feature>
<feature type="transmembrane region" description="Helical" evidence="7">
    <location>
        <begin position="42"/>
        <end position="61"/>
    </location>
</feature>
<dbReference type="OrthoDB" id="9793589at2"/>
<evidence type="ECO:0000256" key="3">
    <source>
        <dbReference type="ARBA" id="ARBA00022692"/>
    </source>
</evidence>
<organism evidence="9 10">
    <name type="scientific">Cesiribacter andamanensis AMV16</name>
    <dbReference type="NCBI Taxonomy" id="1279009"/>
    <lineage>
        <taxon>Bacteria</taxon>
        <taxon>Pseudomonadati</taxon>
        <taxon>Bacteroidota</taxon>
        <taxon>Cytophagia</taxon>
        <taxon>Cytophagales</taxon>
        <taxon>Cesiribacteraceae</taxon>
        <taxon>Cesiribacter</taxon>
    </lineage>
</organism>
<feature type="transmembrane region" description="Helical" evidence="7">
    <location>
        <begin position="106"/>
        <end position="128"/>
    </location>
</feature>
<evidence type="ECO:0000256" key="6">
    <source>
        <dbReference type="ARBA" id="ARBA00023136"/>
    </source>
</evidence>
<dbReference type="RefSeq" id="WP_009194050.1">
    <property type="nucleotide sequence ID" value="NZ_AODQ01000009.1"/>
</dbReference>
<evidence type="ECO:0000256" key="7">
    <source>
        <dbReference type="SAM" id="Phobius"/>
    </source>
</evidence>
<dbReference type="Gene3D" id="1.20.1530.20">
    <property type="match status" value="1"/>
</dbReference>
<keyword evidence="4 7" id="KW-1133">Transmembrane helix</keyword>
<feature type="transmembrane region" description="Helical" evidence="7">
    <location>
        <begin position="323"/>
        <end position="344"/>
    </location>
</feature>
<keyword evidence="3 7" id="KW-0812">Transmembrane</keyword>
<keyword evidence="2" id="KW-0813">Transport</keyword>
<dbReference type="PANTHER" id="PTHR32468:SF0">
    <property type="entry name" value="K(+)_H(+) ANTIPORTER 1"/>
    <property type="match status" value="1"/>
</dbReference>
<evidence type="ECO:0000256" key="2">
    <source>
        <dbReference type="ARBA" id="ARBA00022448"/>
    </source>
</evidence>
<evidence type="ECO:0000256" key="4">
    <source>
        <dbReference type="ARBA" id="ARBA00022989"/>
    </source>
</evidence>
<comment type="caution">
    <text evidence="9">The sequence shown here is derived from an EMBL/GenBank/DDBJ whole genome shotgun (WGS) entry which is preliminary data.</text>
</comment>
<reference evidence="9 10" key="1">
    <citation type="journal article" date="2013" name="Genome Announc.">
        <title>Draft Genome Sequence of Cesiribacter andamanensis Strain AMV16T, Isolated from a Soil Sample from a Mud Volcano in the Andaman Islands, India.</title>
        <authorList>
            <person name="Shivaji S."/>
            <person name="Ara S."/>
            <person name="Begum Z."/>
            <person name="Srinivas T.N."/>
            <person name="Singh A."/>
            <person name="Kumar Pinnaka A."/>
        </authorList>
    </citation>
    <scope>NUCLEOTIDE SEQUENCE [LARGE SCALE GENOMIC DNA]</scope>
    <source>
        <strain evidence="9 10">AMV16</strain>
    </source>
</reference>
<dbReference type="eggNOG" id="COG0475">
    <property type="taxonomic scope" value="Bacteria"/>
</dbReference>
<feature type="transmembrane region" description="Helical" evidence="7">
    <location>
        <begin position="356"/>
        <end position="375"/>
    </location>
</feature>
<dbReference type="GO" id="GO:0015297">
    <property type="term" value="F:antiporter activity"/>
    <property type="evidence" value="ECO:0007669"/>
    <property type="project" value="InterPro"/>
</dbReference>
<feature type="transmembrane region" description="Helical" evidence="7">
    <location>
        <begin position="73"/>
        <end position="94"/>
    </location>
</feature>